<dbReference type="InterPro" id="IPR005491">
    <property type="entry name" value="ENT_dom"/>
</dbReference>
<dbReference type="Proteomes" id="UP000886602">
    <property type="component" value="Unassembled WGS sequence"/>
</dbReference>
<dbReference type="AlphaFoldDB" id="A0A9D7ICJ8"/>
<gene>
    <name evidence="3" type="ORF">IPJ48_08280</name>
</gene>
<keyword evidence="1" id="KW-0472">Membrane</keyword>
<feature type="transmembrane region" description="Helical" evidence="1">
    <location>
        <begin position="268"/>
        <end position="286"/>
    </location>
</feature>
<feature type="transmembrane region" description="Helical" evidence="1">
    <location>
        <begin position="72"/>
        <end position="89"/>
    </location>
</feature>
<evidence type="ECO:0000259" key="2">
    <source>
        <dbReference type="PROSITE" id="PS51138"/>
    </source>
</evidence>
<feature type="domain" description="ENT" evidence="2">
    <location>
        <begin position="469"/>
        <end position="557"/>
    </location>
</feature>
<proteinExistence type="predicted"/>
<feature type="transmembrane region" description="Helical" evidence="1">
    <location>
        <begin position="325"/>
        <end position="346"/>
    </location>
</feature>
<feature type="transmembrane region" description="Helical" evidence="1">
    <location>
        <begin position="12"/>
        <end position="30"/>
    </location>
</feature>
<dbReference type="PROSITE" id="PS51138">
    <property type="entry name" value="ENT"/>
    <property type="match status" value="1"/>
</dbReference>
<dbReference type="Pfam" id="PF12801">
    <property type="entry name" value="Fer4_5"/>
    <property type="match status" value="1"/>
</dbReference>
<evidence type="ECO:0000256" key="1">
    <source>
        <dbReference type="SAM" id="Phobius"/>
    </source>
</evidence>
<keyword evidence="1" id="KW-1133">Transmembrane helix</keyword>
<comment type="caution">
    <text evidence="3">The sequence shown here is derived from an EMBL/GenBank/DDBJ whole genome shotgun (WGS) entry which is preliminary data.</text>
</comment>
<reference evidence="3" key="1">
    <citation type="submission" date="2020-10" db="EMBL/GenBank/DDBJ databases">
        <title>Connecting structure to function with the recovery of over 1000 high-quality activated sludge metagenome-assembled genomes encoding full-length rRNA genes using long-read sequencing.</title>
        <authorList>
            <person name="Singleton C.M."/>
            <person name="Petriglieri F."/>
            <person name="Kristensen J.M."/>
            <person name="Kirkegaard R.H."/>
            <person name="Michaelsen T.Y."/>
            <person name="Andersen M.H."/>
            <person name="Karst S.M."/>
            <person name="Dueholm M.S."/>
            <person name="Nielsen P.H."/>
            <person name="Albertsen M."/>
        </authorList>
    </citation>
    <scope>NUCLEOTIDE SEQUENCE</scope>
    <source>
        <strain evidence="3">EsbW_18-Q3-R4-48_MAXAC.044</strain>
    </source>
</reference>
<dbReference type="InterPro" id="IPR017896">
    <property type="entry name" value="4Fe4S_Fe-S-bd"/>
</dbReference>
<feature type="transmembrane region" description="Helical" evidence="1">
    <location>
        <begin position="397"/>
        <end position="418"/>
    </location>
</feature>
<name>A0A9D7ICJ8_9RHOO</name>
<evidence type="ECO:0000313" key="4">
    <source>
        <dbReference type="Proteomes" id="UP000886602"/>
    </source>
</evidence>
<organism evidence="3 4">
    <name type="scientific">Candidatus Propionivibrio dominans</name>
    <dbReference type="NCBI Taxonomy" id="2954373"/>
    <lineage>
        <taxon>Bacteria</taxon>
        <taxon>Pseudomonadati</taxon>
        <taxon>Pseudomonadota</taxon>
        <taxon>Betaproteobacteria</taxon>
        <taxon>Rhodocyclales</taxon>
        <taxon>Rhodocyclaceae</taxon>
        <taxon>Propionivibrio</taxon>
    </lineage>
</organism>
<keyword evidence="1" id="KW-0812">Transmembrane</keyword>
<feature type="transmembrane region" description="Helical" evidence="1">
    <location>
        <begin position="142"/>
        <end position="160"/>
    </location>
</feature>
<protein>
    <submittedName>
        <fullName evidence="3">4Fe-4S binding protein</fullName>
    </submittedName>
</protein>
<dbReference type="EMBL" id="JADJNC010000011">
    <property type="protein sequence ID" value="MBK7423080.1"/>
    <property type="molecule type" value="Genomic_DNA"/>
</dbReference>
<sequence>MLSGVAENKMRLVRALLTLGWLVLIVSLFWDPITPELTRPENVSSPFHLSGKIVEVQGKVVHSEPYAMTNRIFWTMLIPVLPLFFLVAGHETWRRICPLSFVSQIPRYLGWNRKRVTLIRRTGQIEKQLALVGKESWWRKNVWYIQFGLLFIALNVRLLLVNSDRTALGLFFIGVIATALAVGYFWGGKTWCNYICPVAIVQKIYTEPRGLLESQAHISRQPITQSMCRASTPEGDRSICVGCTPNCPDIDLERSYWEGIEDPSLRHVYYAFFGLIVGFYCFFYFYSGGWDYYFSGTWTHEPDPIGDLFKPGLFINGMAIGIPKILSAPLILGVFVLVAVFIGKALEAFYRYLVRRMQVPLSEAEIINRCLSFSAYVSINTFYIFGGRSNLLLLPSAVLRLVDILIVALTTLWFWQAIQHSPMRYRREGLASSLLEQLRKLKVDISKFLEGRKLEELKHDEIYILAKTLPGFSREQRLQAYRNILEDALRMGKAESSASLELLREVRTEIGISDDEHRQLLQELGIDAADMIFDPDAAATFEGWLRIDNYRRVIEPAVIAHLEQGRRLSSALADAEVAATIRKYREIYQVSEVEHANVIAGITGSGGLIFERAKRQLSLLAEDSALIFGLRCKMLADKQWHQIASILVASTTRRSNALITRLFSILLTLDETPQARAIAAHIAELMGSDVELLLALPVSTGARVTWAESLNAQLVNLLRGSPLDDASTNSETGEFRNQISFRSAIAMGSELITNLRRVVMGDDQLVGALALTAISYLDLGLARQTGDEIRRKGTSTHWLMVEVIAGLSGVRDDTGLKTATAGFTLTVASQNSGKQTMSFAKDYVTSRALARQRCCSHRAACCSLPYGDLPDWIEG</sequence>
<feature type="transmembrane region" description="Helical" evidence="1">
    <location>
        <begin position="166"/>
        <end position="186"/>
    </location>
</feature>
<accession>A0A9D7ICJ8</accession>
<evidence type="ECO:0000313" key="3">
    <source>
        <dbReference type="EMBL" id="MBK7423080.1"/>
    </source>
</evidence>